<reference evidence="1" key="1">
    <citation type="submission" date="2023-07" db="EMBL/GenBank/DDBJ databases">
        <title>Black Yeasts Isolated from many extreme environments.</title>
        <authorList>
            <person name="Coleine C."/>
            <person name="Stajich J.E."/>
            <person name="Selbmann L."/>
        </authorList>
    </citation>
    <scope>NUCLEOTIDE SEQUENCE</scope>
    <source>
        <strain evidence="1">CCFEE 5714</strain>
    </source>
</reference>
<keyword evidence="2" id="KW-1185">Reference proteome</keyword>
<evidence type="ECO:0000313" key="2">
    <source>
        <dbReference type="Proteomes" id="UP001281147"/>
    </source>
</evidence>
<dbReference type="EMBL" id="JAUTXU010000004">
    <property type="protein sequence ID" value="KAK3724905.1"/>
    <property type="molecule type" value="Genomic_DNA"/>
</dbReference>
<proteinExistence type="predicted"/>
<name>A0ACC3NX92_9PEZI</name>
<evidence type="ECO:0000313" key="1">
    <source>
        <dbReference type="EMBL" id="KAK3724905.1"/>
    </source>
</evidence>
<accession>A0ACC3NX92</accession>
<protein>
    <submittedName>
        <fullName evidence="1">Uncharacterized protein</fullName>
    </submittedName>
</protein>
<dbReference type="Proteomes" id="UP001281147">
    <property type="component" value="Unassembled WGS sequence"/>
</dbReference>
<comment type="caution">
    <text evidence="1">The sequence shown here is derived from an EMBL/GenBank/DDBJ whole genome shotgun (WGS) entry which is preliminary data.</text>
</comment>
<organism evidence="1 2">
    <name type="scientific">Vermiconidia calcicola</name>
    <dbReference type="NCBI Taxonomy" id="1690605"/>
    <lineage>
        <taxon>Eukaryota</taxon>
        <taxon>Fungi</taxon>
        <taxon>Dikarya</taxon>
        <taxon>Ascomycota</taxon>
        <taxon>Pezizomycotina</taxon>
        <taxon>Dothideomycetes</taxon>
        <taxon>Dothideomycetidae</taxon>
        <taxon>Mycosphaerellales</taxon>
        <taxon>Extremaceae</taxon>
        <taxon>Vermiconidia</taxon>
    </lineage>
</organism>
<gene>
    <name evidence="1" type="ORF">LTR37_000953</name>
</gene>
<sequence length="173" mass="20481">MASATSGEMADLEPSRLQKLPGELRSRIYELAMPEFSKRPELYDYVPKLFEAEVKQPPLTRTCKQFRNECLQYFYSNLWVFVDPFAFRCPRSNKCREMMCKWLVAIGVENRSRLAHMYIPSDDIKEADDLVDRCARFHGRVEFVLISTEERLECTRVWGWSKYSSNFGRIKFH</sequence>